<evidence type="ECO:0000256" key="12">
    <source>
        <dbReference type="SAM" id="Phobius"/>
    </source>
</evidence>
<evidence type="ECO:0000256" key="5">
    <source>
        <dbReference type="ARBA" id="ARBA00022692"/>
    </source>
</evidence>
<dbReference type="PANTHER" id="PTHR34220">
    <property type="entry name" value="SENSOR HISTIDINE KINASE YPDA"/>
    <property type="match status" value="1"/>
</dbReference>
<dbReference type="InterPro" id="IPR036890">
    <property type="entry name" value="HATPase_C_sf"/>
</dbReference>
<feature type="domain" description="Signal transduction histidine kinase internal region" evidence="14">
    <location>
        <begin position="388"/>
        <end position="460"/>
    </location>
</feature>
<dbReference type="InterPro" id="IPR010559">
    <property type="entry name" value="Sig_transdc_His_kin_internal"/>
</dbReference>
<keyword evidence="4" id="KW-0808">Transferase</keyword>
<dbReference type="RefSeq" id="WP_104436798.1">
    <property type="nucleotide sequence ID" value="NZ_PTJA01000005.1"/>
</dbReference>
<sequence>MIKWFANLKFRYQLVTGMIFITSAALFLIGQVSYFYFYERNTNEVLRRARSSVEMAGESLSYQFNSLSAATNHLLVKEPFPQMIADINNYNFTGYARYFTTATAVTDSFLQNHDLVTNVLVCGDDQILFSPTSLGISSHFDKLLPENIWQYPHITVLPTRFSNMFGRKGVIPVSYPVSSILSSKHLAYQDITNCRKVRFILLVDTEQIRDYFNRMSNRYTYCMYLADENGQPLDITEKEYPDAFLPQICKWVADGSPGQEGTVKAENEDLFLTMNKIKFCNLNVVHMTKKSALTGDIKEIRSFFILVWIACFLAAVLLSLALSGLLTRNLRVLGTIIRSINDKTYTKRKEFNHTDEISLLGVQLNQMYDTIQLQLLQIKDEEQKKAMAEIQMMSEQINPHFLYNTLECIHFQILNGHSKTAEGMLESLGKYLRTTLSFGKTMISVEKEVEHVTSYMEIMNRHSSNGIQMETQIDPLLKDCQIMKILLQPLAENCIRHGFDGFISGLEPVPPRIDILISPADHNKIRIEVTDNGRGIDIEVANACITENSSESQKHFGLSNIQKRLKACYGDSFRITFQSIPYLKNSVIIELPRDI</sequence>
<evidence type="ECO:0000256" key="11">
    <source>
        <dbReference type="ARBA" id="ARBA00023136"/>
    </source>
</evidence>
<comment type="subcellular location">
    <subcellularLocation>
        <location evidence="1">Cell membrane</location>
        <topology evidence="1">Multi-pass membrane protein</topology>
    </subcellularLocation>
</comment>
<dbReference type="PANTHER" id="PTHR34220:SF11">
    <property type="entry name" value="SENSOR PROTEIN KINASE HPTS"/>
    <property type="match status" value="1"/>
</dbReference>
<evidence type="ECO:0000256" key="8">
    <source>
        <dbReference type="ARBA" id="ARBA00022840"/>
    </source>
</evidence>
<evidence type="ECO:0000256" key="10">
    <source>
        <dbReference type="ARBA" id="ARBA00023012"/>
    </source>
</evidence>
<dbReference type="Gene3D" id="6.10.340.10">
    <property type="match status" value="1"/>
</dbReference>
<evidence type="ECO:0000256" key="7">
    <source>
        <dbReference type="ARBA" id="ARBA00022777"/>
    </source>
</evidence>
<dbReference type="Gene3D" id="3.30.565.10">
    <property type="entry name" value="Histidine kinase-like ATPase, C-terminal domain"/>
    <property type="match status" value="1"/>
</dbReference>
<keyword evidence="2" id="KW-1003">Cell membrane</keyword>
<dbReference type="Pfam" id="PF02518">
    <property type="entry name" value="HATPase_c"/>
    <property type="match status" value="1"/>
</dbReference>
<evidence type="ECO:0000313" key="16">
    <source>
        <dbReference type="Proteomes" id="UP000237749"/>
    </source>
</evidence>
<dbReference type="EMBL" id="PTJA01000005">
    <property type="protein sequence ID" value="PPK80800.1"/>
    <property type="molecule type" value="Genomic_DNA"/>
</dbReference>
<evidence type="ECO:0000256" key="6">
    <source>
        <dbReference type="ARBA" id="ARBA00022741"/>
    </source>
</evidence>
<keyword evidence="9 12" id="KW-1133">Transmembrane helix</keyword>
<organism evidence="15 16">
    <name type="scientific">Lacrimispora xylanisolvens</name>
    <dbReference type="NCBI Taxonomy" id="384636"/>
    <lineage>
        <taxon>Bacteria</taxon>
        <taxon>Bacillati</taxon>
        <taxon>Bacillota</taxon>
        <taxon>Clostridia</taxon>
        <taxon>Lachnospirales</taxon>
        <taxon>Lachnospiraceae</taxon>
        <taxon>Lacrimispora</taxon>
    </lineage>
</organism>
<gene>
    <name evidence="15" type="ORF">BXY41_10515</name>
</gene>
<dbReference type="GO" id="GO:0005524">
    <property type="term" value="F:ATP binding"/>
    <property type="evidence" value="ECO:0007669"/>
    <property type="project" value="UniProtKB-KW"/>
</dbReference>
<evidence type="ECO:0000256" key="2">
    <source>
        <dbReference type="ARBA" id="ARBA00022475"/>
    </source>
</evidence>
<proteinExistence type="predicted"/>
<dbReference type="OrthoDB" id="9809908at2"/>
<keyword evidence="8" id="KW-0067">ATP-binding</keyword>
<dbReference type="InterPro" id="IPR003594">
    <property type="entry name" value="HATPase_dom"/>
</dbReference>
<accession>A0A2S6HT19</accession>
<keyword evidence="3" id="KW-0597">Phosphoprotein</keyword>
<evidence type="ECO:0000256" key="4">
    <source>
        <dbReference type="ARBA" id="ARBA00022679"/>
    </source>
</evidence>
<name>A0A2S6HT19_9FIRM</name>
<keyword evidence="6" id="KW-0547">Nucleotide-binding</keyword>
<evidence type="ECO:0000259" key="13">
    <source>
        <dbReference type="Pfam" id="PF02518"/>
    </source>
</evidence>
<evidence type="ECO:0000256" key="3">
    <source>
        <dbReference type="ARBA" id="ARBA00022553"/>
    </source>
</evidence>
<feature type="transmembrane region" description="Helical" evidence="12">
    <location>
        <begin position="303"/>
        <end position="326"/>
    </location>
</feature>
<keyword evidence="7 15" id="KW-0418">Kinase</keyword>
<dbReference type="InterPro" id="IPR050640">
    <property type="entry name" value="Bact_2-comp_sensor_kinase"/>
</dbReference>
<evidence type="ECO:0000313" key="15">
    <source>
        <dbReference type="EMBL" id="PPK80800.1"/>
    </source>
</evidence>
<evidence type="ECO:0000256" key="9">
    <source>
        <dbReference type="ARBA" id="ARBA00022989"/>
    </source>
</evidence>
<keyword evidence="11 12" id="KW-0472">Membrane</keyword>
<comment type="caution">
    <text evidence="15">The sequence shown here is derived from an EMBL/GenBank/DDBJ whole genome shotgun (WGS) entry which is preliminary data.</text>
</comment>
<dbReference type="Proteomes" id="UP000237749">
    <property type="component" value="Unassembled WGS sequence"/>
</dbReference>
<keyword evidence="10" id="KW-0902">Two-component regulatory system</keyword>
<evidence type="ECO:0000256" key="1">
    <source>
        <dbReference type="ARBA" id="ARBA00004651"/>
    </source>
</evidence>
<dbReference type="SUPFAM" id="SSF55874">
    <property type="entry name" value="ATPase domain of HSP90 chaperone/DNA topoisomerase II/histidine kinase"/>
    <property type="match status" value="1"/>
</dbReference>
<dbReference type="GO" id="GO:0005886">
    <property type="term" value="C:plasma membrane"/>
    <property type="evidence" value="ECO:0007669"/>
    <property type="project" value="UniProtKB-SubCell"/>
</dbReference>
<dbReference type="Pfam" id="PF06580">
    <property type="entry name" value="His_kinase"/>
    <property type="match status" value="1"/>
</dbReference>
<dbReference type="GO" id="GO:0000155">
    <property type="term" value="F:phosphorelay sensor kinase activity"/>
    <property type="evidence" value="ECO:0007669"/>
    <property type="project" value="InterPro"/>
</dbReference>
<feature type="domain" description="Histidine kinase/HSP90-like ATPase" evidence="13">
    <location>
        <begin position="485"/>
        <end position="593"/>
    </location>
</feature>
<reference evidence="15 16" key="1">
    <citation type="submission" date="2018-02" db="EMBL/GenBank/DDBJ databases">
        <title>Genomic Encyclopedia of Archaeal and Bacterial Type Strains, Phase II (KMG-II): from individual species to whole genera.</title>
        <authorList>
            <person name="Goeker M."/>
        </authorList>
    </citation>
    <scope>NUCLEOTIDE SEQUENCE [LARGE SCALE GENOMIC DNA]</scope>
    <source>
        <strain evidence="15 16">DSM 3808</strain>
    </source>
</reference>
<protein>
    <submittedName>
        <fullName evidence="15">Two-component system sensor histidine kinase YesM</fullName>
    </submittedName>
</protein>
<keyword evidence="5 12" id="KW-0812">Transmembrane</keyword>
<dbReference type="AlphaFoldDB" id="A0A2S6HT19"/>
<keyword evidence="16" id="KW-1185">Reference proteome</keyword>
<feature type="transmembrane region" description="Helical" evidence="12">
    <location>
        <begin position="12"/>
        <end position="38"/>
    </location>
</feature>
<evidence type="ECO:0000259" key="14">
    <source>
        <dbReference type="Pfam" id="PF06580"/>
    </source>
</evidence>